<evidence type="ECO:0000259" key="11">
    <source>
        <dbReference type="Pfam" id="PF00361"/>
    </source>
</evidence>
<feature type="transmembrane region" description="Helical" evidence="9">
    <location>
        <begin position="249"/>
        <end position="269"/>
    </location>
</feature>
<dbReference type="Pfam" id="PF00361">
    <property type="entry name" value="Proton_antipo_M"/>
    <property type="match status" value="1"/>
</dbReference>
<dbReference type="PANTHER" id="PTHR42829">
    <property type="entry name" value="NADH-UBIQUINONE OXIDOREDUCTASE CHAIN 5"/>
    <property type="match status" value="1"/>
</dbReference>
<reference evidence="12" key="1">
    <citation type="submission" date="2022-05" db="EMBL/GenBank/DDBJ databases">
        <authorList>
            <person name="Nie Y."/>
        </authorList>
    </citation>
    <scope>NUCLEOTIDE SEQUENCE</scope>
</reference>
<feature type="transmembrane region" description="Helical" evidence="9">
    <location>
        <begin position="456"/>
        <end position="476"/>
    </location>
</feature>
<feature type="transmembrane region" description="Helical" evidence="9">
    <location>
        <begin position="488"/>
        <end position="505"/>
    </location>
</feature>
<dbReference type="EC" id="7.1.1.2" evidence="3"/>
<geneLocation type="mitochondrion" evidence="12"/>
<evidence type="ECO:0000256" key="6">
    <source>
        <dbReference type="ARBA" id="ARBA00023136"/>
    </source>
</evidence>
<dbReference type="GO" id="GO:0015990">
    <property type="term" value="P:electron transport coupled proton transport"/>
    <property type="evidence" value="ECO:0007669"/>
    <property type="project" value="TreeGrafter"/>
</dbReference>
<feature type="signal peptide" evidence="10">
    <location>
        <begin position="1"/>
        <end position="17"/>
    </location>
</feature>
<evidence type="ECO:0000256" key="2">
    <source>
        <dbReference type="ARBA" id="ARBA00004141"/>
    </source>
</evidence>
<comment type="function">
    <text evidence="1">Core subunit of the mitochondrial membrane respiratory chain NADH dehydrogenase (Complex I) that is believed to belong to the minimal assembly required for catalysis. Complex I functions in the transfer of electrons from NADH to the respiratory chain. The immediate electron acceptor for the enzyme is believed to be ubiquinone.</text>
</comment>
<dbReference type="PRINTS" id="PR01434">
    <property type="entry name" value="NADHDHGNASE5"/>
</dbReference>
<gene>
    <name evidence="12" type="primary">ND5</name>
</gene>
<feature type="transmembrane region" description="Helical" evidence="9">
    <location>
        <begin position="314"/>
        <end position="332"/>
    </location>
</feature>
<dbReference type="AlphaFoldDB" id="A0A9E9EPP3"/>
<evidence type="ECO:0000256" key="1">
    <source>
        <dbReference type="ARBA" id="ARBA00003257"/>
    </source>
</evidence>
<dbReference type="InterPro" id="IPR003945">
    <property type="entry name" value="NU5C-like"/>
</dbReference>
<dbReference type="EMBL" id="ON585580">
    <property type="protein sequence ID" value="WAO28628.1"/>
    <property type="molecule type" value="Genomic_DNA"/>
</dbReference>
<feature type="transmembrane region" description="Helical" evidence="9">
    <location>
        <begin position="158"/>
        <end position="181"/>
    </location>
</feature>
<feature type="chain" id="PRO_5039029638" description="NADH:ubiquinone reductase (H(+)-translocating)" evidence="10">
    <location>
        <begin position="18"/>
        <end position="534"/>
    </location>
</feature>
<evidence type="ECO:0000256" key="7">
    <source>
        <dbReference type="ARBA" id="ARBA00031027"/>
    </source>
</evidence>
<evidence type="ECO:0000256" key="3">
    <source>
        <dbReference type="ARBA" id="ARBA00012944"/>
    </source>
</evidence>
<dbReference type="GO" id="GO:0016020">
    <property type="term" value="C:membrane"/>
    <property type="evidence" value="ECO:0007669"/>
    <property type="project" value="UniProtKB-SubCell"/>
</dbReference>
<feature type="transmembrane region" description="Helical" evidence="9">
    <location>
        <begin position="424"/>
        <end position="444"/>
    </location>
</feature>
<feature type="transmembrane region" description="Helical" evidence="9">
    <location>
        <begin position="511"/>
        <end position="532"/>
    </location>
</feature>
<keyword evidence="4 9" id="KW-0812">Transmembrane</keyword>
<organism evidence="12">
    <name type="scientific">Goniodes dissimilis</name>
    <name type="common">brown chicken louse</name>
    <dbReference type="NCBI Taxonomy" id="186210"/>
    <lineage>
        <taxon>Eukaryota</taxon>
        <taxon>Metazoa</taxon>
        <taxon>Ecdysozoa</taxon>
        <taxon>Arthropoda</taxon>
        <taxon>Hexapoda</taxon>
        <taxon>Insecta</taxon>
        <taxon>Pterygota</taxon>
        <taxon>Neoptera</taxon>
        <taxon>Paraneoptera</taxon>
        <taxon>Psocodea</taxon>
        <taxon>Troctomorpha</taxon>
        <taxon>Phthiraptera</taxon>
        <taxon>Ischnocera</taxon>
        <taxon>Philopteridae</taxon>
        <taxon>Goniodes</taxon>
    </lineage>
</organism>
<evidence type="ECO:0000313" key="12">
    <source>
        <dbReference type="EMBL" id="WAO28628.1"/>
    </source>
</evidence>
<feature type="transmembrane region" description="Helical" evidence="9">
    <location>
        <begin position="41"/>
        <end position="60"/>
    </location>
</feature>
<evidence type="ECO:0000256" key="8">
    <source>
        <dbReference type="ARBA" id="ARBA00049551"/>
    </source>
</evidence>
<feature type="transmembrane region" description="Helical" evidence="9">
    <location>
        <begin position="353"/>
        <end position="371"/>
    </location>
</feature>
<dbReference type="PANTHER" id="PTHR42829:SF2">
    <property type="entry name" value="NADH-UBIQUINONE OXIDOREDUCTASE CHAIN 5"/>
    <property type="match status" value="1"/>
</dbReference>
<feature type="transmembrane region" description="Helical" evidence="9">
    <location>
        <begin position="391"/>
        <end position="412"/>
    </location>
</feature>
<dbReference type="GO" id="GO:0003954">
    <property type="term" value="F:NADH dehydrogenase activity"/>
    <property type="evidence" value="ECO:0007669"/>
    <property type="project" value="TreeGrafter"/>
</dbReference>
<evidence type="ECO:0000256" key="10">
    <source>
        <dbReference type="SAM" id="SignalP"/>
    </source>
</evidence>
<dbReference type="InterPro" id="IPR001750">
    <property type="entry name" value="ND/Mrp_TM"/>
</dbReference>
<dbReference type="GO" id="GO:0008137">
    <property type="term" value="F:NADH dehydrogenase (ubiquinone) activity"/>
    <property type="evidence" value="ECO:0007669"/>
    <property type="project" value="UniProtKB-EC"/>
</dbReference>
<dbReference type="GO" id="GO:0042773">
    <property type="term" value="P:ATP synthesis coupled electron transport"/>
    <property type="evidence" value="ECO:0007669"/>
    <property type="project" value="InterPro"/>
</dbReference>
<feature type="transmembrane region" description="Helical" evidence="9">
    <location>
        <begin position="72"/>
        <end position="90"/>
    </location>
</feature>
<feature type="transmembrane region" description="Helical" evidence="9">
    <location>
        <begin position="193"/>
        <end position="212"/>
    </location>
</feature>
<keyword evidence="6 9" id="KW-0472">Membrane</keyword>
<keyword evidence="10" id="KW-0732">Signal</keyword>
<keyword evidence="5 9" id="KW-1133">Transmembrane helix</keyword>
<evidence type="ECO:0000256" key="9">
    <source>
        <dbReference type="SAM" id="Phobius"/>
    </source>
</evidence>
<evidence type="ECO:0000256" key="4">
    <source>
        <dbReference type="ARBA" id="ARBA00022692"/>
    </source>
</evidence>
<accession>A0A9E9EPP3</accession>
<feature type="transmembrane region" description="Helical" evidence="9">
    <location>
        <begin position="276"/>
        <end position="294"/>
    </location>
</feature>
<keyword evidence="12" id="KW-0496">Mitochondrion</keyword>
<comment type="catalytic activity">
    <reaction evidence="8">
        <text>a ubiquinone + NADH + 5 H(+)(in) = a ubiquinol + NAD(+) + 4 H(+)(out)</text>
        <dbReference type="Rhea" id="RHEA:29091"/>
        <dbReference type="Rhea" id="RHEA-COMP:9565"/>
        <dbReference type="Rhea" id="RHEA-COMP:9566"/>
        <dbReference type="ChEBI" id="CHEBI:15378"/>
        <dbReference type="ChEBI" id="CHEBI:16389"/>
        <dbReference type="ChEBI" id="CHEBI:17976"/>
        <dbReference type="ChEBI" id="CHEBI:57540"/>
        <dbReference type="ChEBI" id="CHEBI:57945"/>
        <dbReference type="EC" id="7.1.1.2"/>
    </reaction>
</comment>
<feature type="domain" description="NADH:quinone oxidoreductase/Mrp antiporter transmembrane" evidence="11">
    <location>
        <begin position="91"/>
        <end position="360"/>
    </location>
</feature>
<name>A0A9E9EPP3_9NEOP</name>
<evidence type="ECO:0000256" key="5">
    <source>
        <dbReference type="ARBA" id="ARBA00022989"/>
    </source>
</evidence>
<proteinExistence type="predicted"/>
<sequence>MAFISMILLIISSYSAGGTIVSMSLSNFREVDMNTTLMFDSFSISFLSTVILVSSMVMVYSKFYFSGFPPKFKLILSMFILSMVVLVMSFDVFWVMVGWDGLGLSSFLLIIYYQSVRSFNSSLITFISNRIGDFFMIGSVVILTCEVGWTSKAIGPPLIFSLLIIIGGFAKSAQVPFSGWLPLAMAAPTPVSALVHSSTLVTAGVFIFIRFYDMIFTSISSELTFFVGTLSVVLAGWSSLGEFDLKKVIALSTLSHVGLMIMMVGVGSVTSAKAHLITHALFKSTLFMIAGVIIHNNSGDQDIRTLNIYEEDLSLSWAMSVCLFSMMGAPFMSGFISKEMMIDETFYQGTSVWWLYLAIGATFSYSVRLFVNLFNFSSSPVRIWTSSTGPGVLLVGSVLSSGVGSLMVMDLLKGFTLFKSVSLNWLIISLLIGVSLGTITPPAFHNLPSWFILPSQSMWAINSIVITLQTISFNLSNQSMTSIDIKGLFGWLIEWAVGVISSWSTSVYKTILWNVFMMMKIASLITLITLILTN</sequence>
<comment type="subcellular location">
    <subcellularLocation>
        <location evidence="2">Membrane</location>
        <topology evidence="2">Multi-pass membrane protein</topology>
    </subcellularLocation>
</comment>
<feature type="transmembrane region" description="Helical" evidence="9">
    <location>
        <begin position="219"/>
        <end position="237"/>
    </location>
</feature>
<protein>
    <recommendedName>
        <fullName evidence="3">NADH:ubiquinone reductase (H(+)-translocating)</fullName>
        <ecNumber evidence="3">7.1.1.2</ecNumber>
    </recommendedName>
    <alternativeName>
        <fullName evidence="7">NADH dehydrogenase subunit 5</fullName>
    </alternativeName>
</protein>